<evidence type="ECO:0000256" key="1">
    <source>
        <dbReference type="ARBA" id="ARBA00004167"/>
    </source>
</evidence>
<comment type="caution">
    <text evidence="7">The sequence shown here is derived from an EMBL/GenBank/DDBJ whole genome shotgun (WGS) entry which is preliminary data.</text>
</comment>
<dbReference type="RefSeq" id="WP_121239505.1">
    <property type="nucleotide sequence ID" value="NZ_BHVV01000001.1"/>
</dbReference>
<dbReference type="Proteomes" id="UP000268908">
    <property type="component" value="Unassembled WGS sequence"/>
</dbReference>
<evidence type="ECO:0000256" key="4">
    <source>
        <dbReference type="ARBA" id="ARBA00023136"/>
    </source>
</evidence>
<evidence type="ECO:0000256" key="5">
    <source>
        <dbReference type="SAM" id="MobiDB-lite"/>
    </source>
</evidence>
<dbReference type="EMBL" id="RCCI01000004">
    <property type="protein sequence ID" value="RLJ67521.1"/>
    <property type="molecule type" value="Genomic_DNA"/>
</dbReference>
<dbReference type="InterPro" id="IPR037682">
    <property type="entry name" value="TonB_C"/>
</dbReference>
<dbReference type="OrthoDB" id="8563545at2"/>
<keyword evidence="2" id="KW-0812">Transmembrane</keyword>
<keyword evidence="4" id="KW-0472">Membrane</keyword>
<evidence type="ECO:0000256" key="3">
    <source>
        <dbReference type="ARBA" id="ARBA00022989"/>
    </source>
</evidence>
<sequence>MWRALAISLVLHAWMLANGWPQFVPQHAAGVLQATLRPLSAASPLAVSDMVPAEVPAPLRPAKAPLTGRDRADVSAVLPAPGPVVVAASVAAAATASSTAAPADRSPAVAGRPAGAAGNGAGQGGEGADADGLRQYRLALAREARRFKRYPERALLAGIGGTAEVRVEQAAGAFPVARLARSSGDEALDAAALDMMREAAPRTTIPEPLRGRSFAVSLPVIFDASAE</sequence>
<dbReference type="NCBIfam" id="TIGR01352">
    <property type="entry name" value="tonB_Cterm"/>
    <property type="match status" value="1"/>
</dbReference>
<evidence type="ECO:0000313" key="8">
    <source>
        <dbReference type="Proteomes" id="UP000268908"/>
    </source>
</evidence>
<dbReference type="GO" id="GO:0016020">
    <property type="term" value="C:membrane"/>
    <property type="evidence" value="ECO:0007669"/>
    <property type="project" value="UniProtKB-SubCell"/>
</dbReference>
<dbReference type="InterPro" id="IPR006260">
    <property type="entry name" value="TonB/TolA_C"/>
</dbReference>
<dbReference type="Pfam" id="PF03544">
    <property type="entry name" value="TonB_C"/>
    <property type="match status" value="1"/>
</dbReference>
<keyword evidence="3" id="KW-1133">Transmembrane helix</keyword>
<dbReference type="Gene3D" id="3.30.1150.10">
    <property type="match status" value="1"/>
</dbReference>
<evidence type="ECO:0000259" key="6">
    <source>
        <dbReference type="PROSITE" id="PS52015"/>
    </source>
</evidence>
<dbReference type="PROSITE" id="PS52015">
    <property type="entry name" value="TONB_CTD"/>
    <property type="match status" value="1"/>
</dbReference>
<feature type="compositionally biased region" description="Low complexity" evidence="5">
    <location>
        <begin position="97"/>
        <end position="116"/>
    </location>
</feature>
<organism evidence="7 8">
    <name type="scientific">Sulfurisoma sediminicola</name>
    <dbReference type="NCBI Taxonomy" id="1381557"/>
    <lineage>
        <taxon>Bacteria</taxon>
        <taxon>Pseudomonadati</taxon>
        <taxon>Pseudomonadota</taxon>
        <taxon>Betaproteobacteria</taxon>
        <taxon>Nitrosomonadales</taxon>
        <taxon>Sterolibacteriaceae</taxon>
        <taxon>Sulfurisoma</taxon>
    </lineage>
</organism>
<dbReference type="AlphaFoldDB" id="A0A497XI51"/>
<reference evidence="7 8" key="1">
    <citation type="submission" date="2018-10" db="EMBL/GenBank/DDBJ databases">
        <title>Genomic Encyclopedia of Type Strains, Phase IV (KMG-IV): sequencing the most valuable type-strain genomes for metagenomic binning, comparative biology and taxonomic classification.</title>
        <authorList>
            <person name="Goeker M."/>
        </authorList>
    </citation>
    <scope>NUCLEOTIDE SEQUENCE [LARGE SCALE GENOMIC DNA]</scope>
    <source>
        <strain evidence="7 8">DSM 26916</strain>
    </source>
</reference>
<gene>
    <name evidence="7" type="ORF">DFR35_0067</name>
</gene>
<comment type="subcellular location">
    <subcellularLocation>
        <location evidence="1">Membrane</location>
        <topology evidence="1">Single-pass membrane protein</topology>
    </subcellularLocation>
</comment>
<feature type="region of interest" description="Disordered" evidence="5">
    <location>
        <begin position="97"/>
        <end position="129"/>
    </location>
</feature>
<feature type="compositionally biased region" description="Gly residues" evidence="5">
    <location>
        <begin position="117"/>
        <end position="127"/>
    </location>
</feature>
<keyword evidence="8" id="KW-1185">Reference proteome</keyword>
<name>A0A497XI51_9PROT</name>
<dbReference type="SUPFAM" id="SSF74653">
    <property type="entry name" value="TolA/TonB C-terminal domain"/>
    <property type="match status" value="1"/>
</dbReference>
<evidence type="ECO:0000313" key="7">
    <source>
        <dbReference type="EMBL" id="RLJ67521.1"/>
    </source>
</evidence>
<feature type="domain" description="TonB C-terminal" evidence="6">
    <location>
        <begin position="135"/>
        <end position="227"/>
    </location>
</feature>
<protein>
    <submittedName>
        <fullName evidence="7">Protein TonB</fullName>
    </submittedName>
</protein>
<dbReference type="GO" id="GO:0055085">
    <property type="term" value="P:transmembrane transport"/>
    <property type="evidence" value="ECO:0007669"/>
    <property type="project" value="InterPro"/>
</dbReference>
<accession>A0A497XI51</accession>
<proteinExistence type="predicted"/>
<evidence type="ECO:0000256" key="2">
    <source>
        <dbReference type="ARBA" id="ARBA00022692"/>
    </source>
</evidence>